<evidence type="ECO:0000313" key="3">
    <source>
        <dbReference type="Proteomes" id="UP000230233"/>
    </source>
</evidence>
<comment type="caution">
    <text evidence="2">The sequence shown here is derived from an EMBL/GenBank/DDBJ whole genome shotgun (WGS) entry which is preliminary data.</text>
</comment>
<gene>
    <name evidence="2" type="primary">Cnig_chr_IV.g16126</name>
    <name evidence="2" type="ORF">B9Z55_016126</name>
</gene>
<dbReference type="EMBL" id="PDUG01000004">
    <property type="protein sequence ID" value="PIC37531.1"/>
    <property type="molecule type" value="Genomic_DNA"/>
</dbReference>
<name>A0A2G5UDU9_9PELO</name>
<feature type="signal peptide" evidence="1">
    <location>
        <begin position="1"/>
        <end position="19"/>
    </location>
</feature>
<reference evidence="3" key="1">
    <citation type="submission" date="2017-10" db="EMBL/GenBank/DDBJ databases">
        <title>Rapid genome shrinkage in a self-fertile nematode reveals novel sperm competition proteins.</title>
        <authorList>
            <person name="Yin D."/>
            <person name="Schwarz E.M."/>
            <person name="Thomas C.G."/>
            <person name="Felde R.L."/>
            <person name="Korf I.F."/>
            <person name="Cutter A.D."/>
            <person name="Schartner C.M."/>
            <person name="Ralston E.J."/>
            <person name="Meyer B.J."/>
            <person name="Haag E.S."/>
        </authorList>
    </citation>
    <scope>NUCLEOTIDE SEQUENCE [LARGE SCALE GENOMIC DNA]</scope>
    <source>
        <strain evidence="3">JU1422</strain>
    </source>
</reference>
<dbReference type="Proteomes" id="UP000230233">
    <property type="component" value="Chromosome IV"/>
</dbReference>
<sequence length="142" mass="14129">MLFYKALLVVLVSTAVVSALPALGNPNELLNGLTGQLHGAVPIGNLGELIQQLLGQLKDIKAKLPIDDIHNVIKDVKDTASGAASGVVDGASAVIPEPLSGVVNEVEGAASGAVDNAANMIQNAASDAAGNVVDAASDAANN</sequence>
<keyword evidence="1" id="KW-0732">Signal</keyword>
<evidence type="ECO:0000256" key="1">
    <source>
        <dbReference type="SAM" id="SignalP"/>
    </source>
</evidence>
<feature type="chain" id="PRO_5013761322" description="SXP/RAL-2 family protein Ani s 5-like cation-binding domain-containing protein" evidence="1">
    <location>
        <begin position="20"/>
        <end position="142"/>
    </location>
</feature>
<keyword evidence="3" id="KW-1185">Reference proteome</keyword>
<proteinExistence type="predicted"/>
<accession>A0A2G5UDU9</accession>
<evidence type="ECO:0008006" key="4">
    <source>
        <dbReference type="Google" id="ProtNLM"/>
    </source>
</evidence>
<protein>
    <recommendedName>
        <fullName evidence="4">SXP/RAL-2 family protein Ani s 5-like cation-binding domain-containing protein</fullName>
    </recommendedName>
</protein>
<organism evidence="2 3">
    <name type="scientific">Caenorhabditis nigoni</name>
    <dbReference type="NCBI Taxonomy" id="1611254"/>
    <lineage>
        <taxon>Eukaryota</taxon>
        <taxon>Metazoa</taxon>
        <taxon>Ecdysozoa</taxon>
        <taxon>Nematoda</taxon>
        <taxon>Chromadorea</taxon>
        <taxon>Rhabditida</taxon>
        <taxon>Rhabditina</taxon>
        <taxon>Rhabditomorpha</taxon>
        <taxon>Rhabditoidea</taxon>
        <taxon>Rhabditidae</taxon>
        <taxon>Peloderinae</taxon>
        <taxon>Caenorhabditis</taxon>
    </lineage>
</organism>
<evidence type="ECO:0000313" key="2">
    <source>
        <dbReference type="EMBL" id="PIC37531.1"/>
    </source>
</evidence>
<dbReference type="AlphaFoldDB" id="A0A2G5UDU9"/>